<dbReference type="Proteomes" id="UP000887579">
    <property type="component" value="Unplaced"/>
</dbReference>
<evidence type="ECO:0000313" key="1">
    <source>
        <dbReference type="Proteomes" id="UP000887579"/>
    </source>
</evidence>
<sequence>MPSEEKPKQLRITSENYDAELSSSLTLKRKLDKDTKAERGRLLKKQKNDAKRKRRDERKVLREKHGEDAVPKEKPRTIESTREVDVTMVTAEDEEIIHDQKFDEMSAYFNRETTPKVVLTTSPRAKVSTVKFCFELRKCIPSAEMFPRKNIPVKKIVKQAIEAGYTDMMIVHEDRNKTKPDGIILCHLPEGPTAYFKINSLKYSKEIKGVGESTSHYPEVILNNFNTRLGLLVSRMLVCLFPQDPNFVGRRVVTFHNQRDYIFFRHHRYEFKKEGEKTALHELGPRFTLRLKWLQKGTFNPTEGEYEWVLKRHEMETSRRRFFL</sequence>
<dbReference type="WBParaSite" id="ES5_v2.g7909.t1">
    <property type="protein sequence ID" value="ES5_v2.g7909.t1"/>
    <property type="gene ID" value="ES5_v2.g7909"/>
</dbReference>
<proteinExistence type="predicted"/>
<reference evidence="2" key="1">
    <citation type="submission" date="2022-11" db="UniProtKB">
        <authorList>
            <consortium name="WormBaseParasite"/>
        </authorList>
    </citation>
    <scope>IDENTIFICATION</scope>
</reference>
<organism evidence="1 2">
    <name type="scientific">Panagrolaimus sp. ES5</name>
    <dbReference type="NCBI Taxonomy" id="591445"/>
    <lineage>
        <taxon>Eukaryota</taxon>
        <taxon>Metazoa</taxon>
        <taxon>Ecdysozoa</taxon>
        <taxon>Nematoda</taxon>
        <taxon>Chromadorea</taxon>
        <taxon>Rhabditida</taxon>
        <taxon>Tylenchina</taxon>
        <taxon>Panagrolaimomorpha</taxon>
        <taxon>Panagrolaimoidea</taxon>
        <taxon>Panagrolaimidae</taxon>
        <taxon>Panagrolaimus</taxon>
    </lineage>
</organism>
<evidence type="ECO:0000313" key="2">
    <source>
        <dbReference type="WBParaSite" id="ES5_v2.g7909.t1"/>
    </source>
</evidence>
<protein>
    <submittedName>
        <fullName evidence="2">Brix domain-containing protein</fullName>
    </submittedName>
</protein>
<accession>A0AC34GTC9</accession>
<name>A0AC34GTC9_9BILA</name>